<dbReference type="Gene3D" id="2.40.50.140">
    <property type="entry name" value="Nucleic acid-binding proteins"/>
    <property type="match status" value="1"/>
</dbReference>
<reference evidence="7 8" key="1">
    <citation type="submission" date="2017-03" db="EMBL/GenBank/DDBJ databases">
        <authorList>
            <person name="Afonso C.L."/>
            <person name="Miller P.J."/>
            <person name="Scott M.A."/>
            <person name="Spackman E."/>
            <person name="Goraichik I."/>
            <person name="Dimitrov K.M."/>
            <person name="Suarez D.L."/>
            <person name="Swayne D.E."/>
        </authorList>
    </citation>
    <scope>NUCLEOTIDE SEQUENCE [LARGE SCALE GENOMIC DNA]</scope>
    <source>
        <strain evidence="7">SB41UT1</strain>
    </source>
</reference>
<keyword evidence="3 5" id="KW-1133">Transmembrane helix</keyword>
<evidence type="ECO:0000313" key="8">
    <source>
        <dbReference type="Proteomes" id="UP000196573"/>
    </source>
</evidence>
<dbReference type="SUPFAM" id="SSF141322">
    <property type="entry name" value="NfeD domain-like"/>
    <property type="match status" value="1"/>
</dbReference>
<evidence type="ECO:0000256" key="4">
    <source>
        <dbReference type="ARBA" id="ARBA00023136"/>
    </source>
</evidence>
<dbReference type="PANTHER" id="PTHR33507:SF3">
    <property type="entry name" value="INNER MEMBRANE PROTEIN YBBJ"/>
    <property type="match status" value="1"/>
</dbReference>
<comment type="subcellular location">
    <subcellularLocation>
        <location evidence="1">Membrane</location>
        <topology evidence="1">Multi-pass membrane protein</topology>
    </subcellularLocation>
</comment>
<feature type="transmembrane region" description="Helical" evidence="5">
    <location>
        <begin position="12"/>
        <end position="45"/>
    </location>
</feature>
<dbReference type="EMBL" id="FWPT01000005">
    <property type="protein sequence ID" value="SMA47118.1"/>
    <property type="molecule type" value="Genomic_DNA"/>
</dbReference>
<dbReference type="Proteomes" id="UP000196573">
    <property type="component" value="Unassembled WGS sequence"/>
</dbReference>
<keyword evidence="4 5" id="KW-0472">Membrane</keyword>
<dbReference type="PANTHER" id="PTHR33507">
    <property type="entry name" value="INNER MEMBRANE PROTEIN YBBJ"/>
    <property type="match status" value="1"/>
</dbReference>
<evidence type="ECO:0000259" key="6">
    <source>
        <dbReference type="Pfam" id="PF01957"/>
    </source>
</evidence>
<protein>
    <submittedName>
        <fullName evidence="7">Inner membrane protein YbbJ</fullName>
    </submittedName>
</protein>
<gene>
    <name evidence="7" type="primary">ybbJ</name>
    <name evidence="7" type="ORF">EHSB41UT_02318</name>
</gene>
<evidence type="ECO:0000256" key="3">
    <source>
        <dbReference type="ARBA" id="ARBA00022989"/>
    </source>
</evidence>
<evidence type="ECO:0000313" key="7">
    <source>
        <dbReference type="EMBL" id="SMA47118.1"/>
    </source>
</evidence>
<proteinExistence type="predicted"/>
<dbReference type="InterPro" id="IPR052165">
    <property type="entry name" value="Membrane_assoc_protease"/>
</dbReference>
<sequence>MDFLQELEPWHWVILCFLLLGVEALGAGGFLLGAAAAAVVQALLLWMIGDFSWPWQLASYGSMTLVFSIIWWVFLRKPGQNTADPLLNNRAAQMIGRVITLEEDIPAGQGRVQIGDTKWKVSAFGPLHKGDHVLVASAEGMTLTLQRMDNPTA</sequence>
<keyword evidence="2 5" id="KW-0812">Transmembrane</keyword>
<dbReference type="GO" id="GO:0005886">
    <property type="term" value="C:plasma membrane"/>
    <property type="evidence" value="ECO:0007669"/>
    <property type="project" value="TreeGrafter"/>
</dbReference>
<name>A0A1X7AKD1_9GAMM</name>
<dbReference type="AlphaFoldDB" id="A0A1X7AKD1"/>
<keyword evidence="8" id="KW-1185">Reference proteome</keyword>
<feature type="domain" description="NfeD-like C-terminal" evidence="6">
    <location>
        <begin position="92"/>
        <end position="144"/>
    </location>
</feature>
<dbReference type="OrthoDB" id="9810336at2"/>
<feature type="transmembrane region" description="Helical" evidence="5">
    <location>
        <begin position="57"/>
        <end position="75"/>
    </location>
</feature>
<accession>A0A1X7AKD1</accession>
<evidence type="ECO:0000256" key="2">
    <source>
        <dbReference type="ARBA" id="ARBA00022692"/>
    </source>
</evidence>
<organism evidence="7 8">
    <name type="scientific">Parendozoicomonas haliclonae</name>
    <dbReference type="NCBI Taxonomy" id="1960125"/>
    <lineage>
        <taxon>Bacteria</taxon>
        <taxon>Pseudomonadati</taxon>
        <taxon>Pseudomonadota</taxon>
        <taxon>Gammaproteobacteria</taxon>
        <taxon>Oceanospirillales</taxon>
        <taxon>Endozoicomonadaceae</taxon>
        <taxon>Parendozoicomonas</taxon>
    </lineage>
</organism>
<dbReference type="Pfam" id="PF01957">
    <property type="entry name" value="NfeD"/>
    <property type="match status" value="1"/>
</dbReference>
<dbReference type="RefSeq" id="WP_087110019.1">
    <property type="nucleotide sequence ID" value="NZ_CBCSCN010000003.1"/>
</dbReference>
<dbReference type="InterPro" id="IPR012340">
    <property type="entry name" value="NA-bd_OB-fold"/>
</dbReference>
<dbReference type="InterPro" id="IPR002810">
    <property type="entry name" value="NfeD-like_C"/>
</dbReference>
<evidence type="ECO:0000256" key="1">
    <source>
        <dbReference type="ARBA" id="ARBA00004141"/>
    </source>
</evidence>
<evidence type="ECO:0000256" key="5">
    <source>
        <dbReference type="SAM" id="Phobius"/>
    </source>
</evidence>